<dbReference type="GO" id="GO:0006207">
    <property type="term" value="P:'de novo' pyrimidine nucleobase biosynthetic process"/>
    <property type="evidence" value="ECO:0007669"/>
    <property type="project" value="TreeGrafter"/>
</dbReference>
<evidence type="ECO:0000256" key="3">
    <source>
        <dbReference type="ARBA" id="ARBA00022630"/>
    </source>
</evidence>
<dbReference type="EMBL" id="JAACJP010000024">
    <property type="protein sequence ID" value="KAF5377308.1"/>
    <property type="molecule type" value="Genomic_DNA"/>
</dbReference>
<keyword evidence="10" id="KW-1185">Reference proteome</keyword>
<dbReference type="PIRSF" id="PIRSF000164">
    <property type="entry name" value="DHO_oxidase"/>
    <property type="match status" value="1"/>
</dbReference>
<organism evidence="9 10">
    <name type="scientific">Tricholomella constricta</name>
    <dbReference type="NCBI Taxonomy" id="117010"/>
    <lineage>
        <taxon>Eukaryota</taxon>
        <taxon>Fungi</taxon>
        <taxon>Dikarya</taxon>
        <taxon>Basidiomycota</taxon>
        <taxon>Agaricomycotina</taxon>
        <taxon>Agaricomycetes</taxon>
        <taxon>Agaricomycetidae</taxon>
        <taxon>Agaricales</taxon>
        <taxon>Tricholomatineae</taxon>
        <taxon>Lyophyllaceae</taxon>
        <taxon>Tricholomella</taxon>
    </lineage>
</organism>
<dbReference type="AlphaFoldDB" id="A0A8H5H5X0"/>
<dbReference type="Gene3D" id="2.30.26.10">
    <property type="entry name" value="Dihydroorotate Dehydrogenase A, chain A, domain 2"/>
    <property type="match status" value="1"/>
</dbReference>
<evidence type="ECO:0000313" key="9">
    <source>
        <dbReference type="EMBL" id="KAF5377308.1"/>
    </source>
</evidence>
<name>A0A8H5H5X0_9AGAR</name>
<evidence type="ECO:0000256" key="5">
    <source>
        <dbReference type="ARBA" id="ARBA00022975"/>
    </source>
</evidence>
<keyword evidence="6" id="KW-0560">Oxidoreductase</keyword>
<feature type="domain" description="Dihydroorotate dehydrogenase catalytic" evidence="8">
    <location>
        <begin position="2"/>
        <end position="333"/>
    </location>
</feature>
<evidence type="ECO:0000313" key="10">
    <source>
        <dbReference type="Proteomes" id="UP000565441"/>
    </source>
</evidence>
<protein>
    <recommendedName>
        <fullName evidence="7">Dihydroorotate oxidase</fullName>
    </recommendedName>
</protein>
<dbReference type="GO" id="GO:0004152">
    <property type="term" value="F:dihydroorotate dehydrogenase activity"/>
    <property type="evidence" value="ECO:0007669"/>
    <property type="project" value="InterPro"/>
</dbReference>
<dbReference type="InterPro" id="IPR005720">
    <property type="entry name" value="Dihydroorotate_DH_cat"/>
</dbReference>
<evidence type="ECO:0000256" key="4">
    <source>
        <dbReference type="ARBA" id="ARBA00022643"/>
    </source>
</evidence>
<proteinExistence type="predicted"/>
<evidence type="ECO:0000256" key="1">
    <source>
        <dbReference type="ARBA" id="ARBA00001917"/>
    </source>
</evidence>
<gene>
    <name evidence="9" type="ORF">D9615_006393</name>
</gene>
<sequence length="340" mass="35873">MVKINTLNISPPLINSSCAWASDLEQLTALYESSFTGAVTTRTATLEGFQENPSHTVAFTKSAVSSINSYGYSPHRLAQYLSWVKELLKPSPGAQPKKPFILSITSYDPAKLRTMVQDIQDLRAELGDSTAQSSSIAIELNTSCPNIPSSPPTGYVFPSLIPLLTVLKEEHAKDSSLTIGLKLPPFVYRDQFLAVIDGIKTLCLPGDSDSASSNANCPFAFFTCTNTLGNSLLFDEQSTRPASSGEEASPFAVPTGLGGVAGDALHALALGNVYTFAQLLREPANAVLQGISIIGVGGVTSKAAADRMRRAGAVVVGCATLLGKEGVRAFEIIGGEEGQK</sequence>
<keyword evidence="3" id="KW-0285">Flavoprotein</keyword>
<comment type="cofactor">
    <cofactor evidence="1">
        <name>FMN</name>
        <dbReference type="ChEBI" id="CHEBI:58210"/>
    </cofactor>
</comment>
<dbReference type="InterPro" id="IPR050074">
    <property type="entry name" value="DHO_dehydrogenase"/>
</dbReference>
<dbReference type="PANTHER" id="PTHR48109">
    <property type="entry name" value="DIHYDROOROTATE DEHYDROGENASE (QUINONE), MITOCHONDRIAL-RELATED"/>
    <property type="match status" value="1"/>
</dbReference>
<dbReference type="InterPro" id="IPR013785">
    <property type="entry name" value="Aldolase_TIM"/>
</dbReference>
<dbReference type="Gene3D" id="3.20.20.70">
    <property type="entry name" value="Aldolase class I"/>
    <property type="match status" value="1"/>
</dbReference>
<comment type="caution">
    <text evidence="9">The sequence shown here is derived from an EMBL/GenBank/DDBJ whole genome shotgun (WGS) entry which is preliminary data.</text>
</comment>
<dbReference type="UniPathway" id="UPA00070"/>
<dbReference type="Proteomes" id="UP000565441">
    <property type="component" value="Unassembled WGS sequence"/>
</dbReference>
<accession>A0A8H5H5X0</accession>
<evidence type="ECO:0000256" key="7">
    <source>
        <dbReference type="ARBA" id="ARBA00031623"/>
    </source>
</evidence>
<evidence type="ECO:0000256" key="2">
    <source>
        <dbReference type="ARBA" id="ARBA00004725"/>
    </source>
</evidence>
<keyword evidence="4" id="KW-0288">FMN</keyword>
<evidence type="ECO:0000259" key="8">
    <source>
        <dbReference type="Pfam" id="PF01180"/>
    </source>
</evidence>
<dbReference type="GO" id="GO:0044205">
    <property type="term" value="P:'de novo' UMP biosynthetic process"/>
    <property type="evidence" value="ECO:0007669"/>
    <property type="project" value="UniProtKB-UniPathway"/>
</dbReference>
<dbReference type="OrthoDB" id="14784at2759"/>
<reference evidence="9 10" key="1">
    <citation type="journal article" date="2020" name="ISME J.">
        <title>Uncovering the hidden diversity of litter-decomposition mechanisms in mushroom-forming fungi.</title>
        <authorList>
            <person name="Floudas D."/>
            <person name="Bentzer J."/>
            <person name="Ahren D."/>
            <person name="Johansson T."/>
            <person name="Persson P."/>
            <person name="Tunlid A."/>
        </authorList>
    </citation>
    <scope>NUCLEOTIDE SEQUENCE [LARGE SCALE GENOMIC DNA]</scope>
    <source>
        <strain evidence="9 10">CBS 661.87</strain>
    </source>
</reference>
<evidence type="ECO:0000256" key="6">
    <source>
        <dbReference type="ARBA" id="ARBA00023002"/>
    </source>
</evidence>
<dbReference type="Pfam" id="PF01180">
    <property type="entry name" value="DHO_dh"/>
    <property type="match status" value="1"/>
</dbReference>
<dbReference type="PANTHER" id="PTHR48109:SF1">
    <property type="entry name" value="DIHYDROOROTATE DEHYDROGENASE (FUMARATE)"/>
    <property type="match status" value="1"/>
</dbReference>
<keyword evidence="5" id="KW-0665">Pyrimidine biosynthesis</keyword>
<dbReference type="GO" id="GO:0005737">
    <property type="term" value="C:cytoplasm"/>
    <property type="evidence" value="ECO:0007669"/>
    <property type="project" value="InterPro"/>
</dbReference>
<dbReference type="InterPro" id="IPR023359">
    <property type="entry name" value="Dihydro_DH_chainA_dom2"/>
</dbReference>
<dbReference type="SUPFAM" id="SSF51395">
    <property type="entry name" value="FMN-linked oxidoreductases"/>
    <property type="match status" value="1"/>
</dbReference>
<dbReference type="InterPro" id="IPR012135">
    <property type="entry name" value="Dihydroorotate_DH_1_2"/>
</dbReference>
<comment type="pathway">
    <text evidence="2">Pyrimidine metabolism; UMP biosynthesis via de novo pathway.</text>
</comment>